<gene>
    <name evidence="11" type="ORF">ACHAWO_005513</name>
</gene>
<comment type="subunit">
    <text evidence="3">Homotrimer.</text>
</comment>
<keyword evidence="6" id="KW-0106">Calcium</keyword>
<feature type="region of interest" description="Disordered" evidence="8">
    <location>
        <begin position="723"/>
        <end position="789"/>
    </location>
</feature>
<feature type="compositionally biased region" description="Low complexity" evidence="8">
    <location>
        <begin position="538"/>
        <end position="567"/>
    </location>
</feature>
<dbReference type="Gene3D" id="2.60.120.260">
    <property type="entry name" value="Galactose-binding domain-like"/>
    <property type="match status" value="4"/>
</dbReference>
<comment type="function">
    <text evidence="1">Acts as a defensive agent. Recognizes blood group fucosylated oligosaccharides including A, B, H and Lewis B-type antigens. Does not recognize Lewis A antigen and has low affinity for monovalent haptens.</text>
</comment>
<dbReference type="InterPro" id="IPR006585">
    <property type="entry name" value="FTP1"/>
</dbReference>
<dbReference type="InterPro" id="IPR051941">
    <property type="entry name" value="BG_Antigen-Binding_Lectin"/>
</dbReference>
<keyword evidence="9" id="KW-0732">Signal</keyword>
<evidence type="ECO:0000256" key="3">
    <source>
        <dbReference type="ARBA" id="ARBA00011233"/>
    </source>
</evidence>
<comment type="similarity">
    <text evidence="2">Belongs to the fucolectin family.</text>
</comment>
<feature type="region of interest" description="Disordered" evidence="8">
    <location>
        <begin position="534"/>
        <end position="570"/>
    </location>
</feature>
<dbReference type="GO" id="GO:0046872">
    <property type="term" value="F:metal ion binding"/>
    <property type="evidence" value="ECO:0007669"/>
    <property type="project" value="UniProtKB-KW"/>
</dbReference>
<feature type="domain" description="Fucolectin tachylectin-4 pentraxin-1" evidence="10">
    <location>
        <begin position="88"/>
        <end position="258"/>
    </location>
</feature>
<evidence type="ECO:0000256" key="9">
    <source>
        <dbReference type="SAM" id="SignalP"/>
    </source>
</evidence>
<dbReference type="GO" id="GO:0010185">
    <property type="term" value="P:regulation of cellular defense response"/>
    <property type="evidence" value="ECO:0007669"/>
    <property type="project" value="UniProtKB-ARBA"/>
</dbReference>
<evidence type="ECO:0000313" key="11">
    <source>
        <dbReference type="EMBL" id="KAL3777529.1"/>
    </source>
</evidence>
<protein>
    <recommendedName>
        <fullName evidence="10">Fucolectin tachylectin-4 pentraxin-1 domain-containing protein</fullName>
    </recommendedName>
</protein>
<evidence type="ECO:0000256" key="4">
    <source>
        <dbReference type="ARBA" id="ARBA00022723"/>
    </source>
</evidence>
<comment type="caution">
    <text evidence="11">The sequence shown here is derived from an EMBL/GenBank/DDBJ whole genome shotgun (WGS) entry which is preliminary data.</text>
</comment>
<feature type="region of interest" description="Disordered" evidence="8">
    <location>
        <begin position="954"/>
        <end position="998"/>
    </location>
</feature>
<keyword evidence="5" id="KW-0430">Lectin</keyword>
<proteinExistence type="inferred from homology"/>
<feature type="signal peptide" evidence="9">
    <location>
        <begin position="1"/>
        <end position="24"/>
    </location>
</feature>
<evidence type="ECO:0000256" key="2">
    <source>
        <dbReference type="ARBA" id="ARBA00010147"/>
    </source>
</evidence>
<evidence type="ECO:0000313" key="12">
    <source>
        <dbReference type="Proteomes" id="UP001530400"/>
    </source>
</evidence>
<feature type="compositionally biased region" description="Low complexity" evidence="8">
    <location>
        <begin position="956"/>
        <end position="969"/>
    </location>
</feature>
<feature type="chain" id="PRO_5044747052" description="Fucolectin tachylectin-4 pentraxin-1 domain-containing protein" evidence="9">
    <location>
        <begin position="25"/>
        <end position="1017"/>
    </location>
</feature>
<sequence length="1017" mass="108286">MKVLAKKLLVLATSVFCSGGYSHADSLSVDIADGGRRFVSFPDISIEQSILRFHDATPSVTMARYVGILQNVTDEQLSMFEVQVFSAGVNVAVGKYAEQSSTLVDELGVPRLATAAIDGDLATFSHTDCDMPWWIVDLGEFVPIDNVTIVNRWCEDPSDAPGCLCKLSEASVFLIDEHLSVVDYEEVGDSCGALESVHFVSTPIPTLSPTFSTTDPSGLTCPLARYIKIAQTTAEQLALYEVEVYSGGVNVALGKFAEQSSTLIDEGNIPRLATDAVDGDSLTTFSHTDCSDLWWMVDLGELFPVEKIVIKNYWCEDPSDAPGCLCMLSHANLSLLDADSFAVTDVMIGDTCGVEELVYNFCETDAPTLSPTFSPTDPSGLSCPLTRYVKIEQTTDEQLALYEVEVYSGGVNVALGKFAEQSSTLIDEGNIPRLATDAVDGDSLTTFSHTDCSDLWWMVDLGELFPVEKIVIKNYWCEDPSDAPGCFCMLSHANLKLLDGADALVDSAMIGDTCGVEELVYNFCGSTEAPDCAPTAQPTVSPTESPSATPSASPSLSPSVSPSLSSTDPQGLTCDVYPEARYVRISQNVTTEQLAMFEVLVFSNGTNVAFEKPSNQSSTLIEGSIPRFAYYAVDGDYLAYSHTDCDDPWWIVDLGCMMPIELVTIMNRWCDDPSDPAGCLCMLSNATLELLDTNMTVVQTKEIGDTCGVEELSFNFCVDATESPDRAPTASPTASPTELVTAAPSASSSGVSTEVSTVSPSKKPTAPSSSPTISPTEPFNPDTLPPTDAAQITTQAPTSAFDPSPPAPTPIVISIPSSMTLDNFVVPATQDEYDAVVGILEVTLQQSIESLLSDGQSLSNVSVTSIGGQTGIRRRFLESTEVEYTIVLEDSCGTDCDNAASGLYDSVTSQLASHVDSGAFASDLQSNALANGNAASLVNASVQTPVFDAYHVQNETPDASTETTVTTPPTLRPSNPPVSHNSQTLPAAQPKPTSSGGRLSSHVIYTIVGALVLLLII</sequence>
<dbReference type="InterPro" id="IPR008979">
    <property type="entry name" value="Galactose-bd-like_sf"/>
</dbReference>
<evidence type="ECO:0000259" key="10">
    <source>
        <dbReference type="SMART" id="SM00607"/>
    </source>
</evidence>
<dbReference type="SMART" id="SM00607">
    <property type="entry name" value="FTP"/>
    <property type="match status" value="1"/>
</dbReference>
<dbReference type="PANTHER" id="PTHR45713">
    <property type="entry name" value="FTP DOMAIN-CONTAINING PROTEIN"/>
    <property type="match status" value="1"/>
</dbReference>
<keyword evidence="4" id="KW-0479">Metal-binding</keyword>
<dbReference type="GO" id="GO:0042806">
    <property type="term" value="F:fucose binding"/>
    <property type="evidence" value="ECO:0007669"/>
    <property type="project" value="UniProtKB-ARBA"/>
</dbReference>
<evidence type="ECO:0000256" key="6">
    <source>
        <dbReference type="ARBA" id="ARBA00022837"/>
    </source>
</evidence>
<evidence type="ECO:0000256" key="5">
    <source>
        <dbReference type="ARBA" id="ARBA00022734"/>
    </source>
</evidence>
<evidence type="ECO:0000256" key="1">
    <source>
        <dbReference type="ARBA" id="ARBA00002219"/>
    </source>
</evidence>
<dbReference type="EMBL" id="JALLPJ020001039">
    <property type="protein sequence ID" value="KAL3777529.1"/>
    <property type="molecule type" value="Genomic_DNA"/>
</dbReference>
<dbReference type="GO" id="GO:0001868">
    <property type="term" value="P:regulation of complement activation, lectin pathway"/>
    <property type="evidence" value="ECO:0007669"/>
    <property type="project" value="UniProtKB-ARBA"/>
</dbReference>
<keyword evidence="12" id="KW-1185">Reference proteome</keyword>
<evidence type="ECO:0000256" key="7">
    <source>
        <dbReference type="ARBA" id="ARBA00023157"/>
    </source>
</evidence>
<dbReference type="SUPFAM" id="SSF49785">
    <property type="entry name" value="Galactose-binding domain-like"/>
    <property type="match status" value="4"/>
</dbReference>
<feature type="compositionally biased region" description="Low complexity" evidence="8">
    <location>
        <begin position="740"/>
        <end position="777"/>
    </location>
</feature>
<organism evidence="11 12">
    <name type="scientific">Cyclotella atomus</name>
    <dbReference type="NCBI Taxonomy" id="382360"/>
    <lineage>
        <taxon>Eukaryota</taxon>
        <taxon>Sar</taxon>
        <taxon>Stramenopiles</taxon>
        <taxon>Ochrophyta</taxon>
        <taxon>Bacillariophyta</taxon>
        <taxon>Coscinodiscophyceae</taxon>
        <taxon>Thalassiosirophycidae</taxon>
        <taxon>Stephanodiscales</taxon>
        <taxon>Stephanodiscaceae</taxon>
        <taxon>Cyclotella</taxon>
    </lineage>
</organism>
<dbReference type="PANTHER" id="PTHR45713:SF6">
    <property type="entry name" value="F5_8 TYPE C DOMAIN-CONTAINING PROTEIN"/>
    <property type="match status" value="1"/>
</dbReference>
<name>A0ABD3NP22_9STRA</name>
<feature type="compositionally biased region" description="Polar residues" evidence="8">
    <location>
        <begin position="977"/>
        <end position="998"/>
    </location>
</feature>
<dbReference type="Proteomes" id="UP001530400">
    <property type="component" value="Unassembled WGS sequence"/>
</dbReference>
<evidence type="ECO:0000256" key="8">
    <source>
        <dbReference type="SAM" id="MobiDB-lite"/>
    </source>
</evidence>
<reference evidence="11 12" key="1">
    <citation type="submission" date="2024-10" db="EMBL/GenBank/DDBJ databases">
        <title>Updated reference genomes for cyclostephanoid diatoms.</title>
        <authorList>
            <person name="Roberts W.R."/>
            <person name="Alverson A.J."/>
        </authorList>
    </citation>
    <scope>NUCLEOTIDE SEQUENCE [LARGE SCALE GENOMIC DNA]</scope>
    <source>
        <strain evidence="11 12">AJA010-31</strain>
    </source>
</reference>
<dbReference type="AlphaFoldDB" id="A0ABD3NP22"/>
<accession>A0ABD3NP22</accession>
<keyword evidence="7" id="KW-1015">Disulfide bond</keyword>